<dbReference type="SUPFAM" id="SSF53271">
    <property type="entry name" value="PRTase-like"/>
    <property type="match status" value="1"/>
</dbReference>
<protein>
    <recommendedName>
        <fullName evidence="2 6">Orotate phosphoribosyltransferase</fullName>
        <shortName evidence="6">OPRT</shortName>
        <shortName evidence="6">OPRTase</shortName>
        <ecNumber evidence="2 6">2.4.2.10</ecNumber>
    </recommendedName>
</protein>
<sequence length="214" mass="24042">MGKVSIAESLLKIKAVSLSLDPPFTWVSGIKSPIYCDNRLFISYVDERRKVVDAFIEKITNSGLEFNVIAGTATSAIPFAAWISEKLSLPMVYVRAQKKEHGKGKSVEGRLEKGSRVIVIEDLISTGKSSVQVVKNLREEGAEVVGVFSIFSYQFKKADDNFKSVGLSYQSLENIESLLQHAVEKNYLSQRDADIINEFRKDPENWYSTYFKGE</sequence>
<dbReference type="KEGG" id="thyd:TTHT_1886"/>
<comment type="subunit">
    <text evidence="6">Homodimer.</text>
</comment>
<dbReference type="GO" id="GO:0004588">
    <property type="term" value="F:orotate phosphoribosyltransferase activity"/>
    <property type="evidence" value="ECO:0007669"/>
    <property type="project" value="UniProtKB-UniRule"/>
</dbReference>
<dbReference type="GO" id="GO:0044205">
    <property type="term" value="P:'de novo' UMP biosynthetic process"/>
    <property type="evidence" value="ECO:0007669"/>
    <property type="project" value="UniProtKB-UniRule"/>
</dbReference>
<dbReference type="InterPro" id="IPR004467">
    <property type="entry name" value="Or_phspho_trans_dom"/>
</dbReference>
<feature type="binding site" evidence="6">
    <location>
        <position position="99"/>
    </location>
    <ligand>
        <name>5-phospho-alpha-D-ribose 1-diphosphate</name>
        <dbReference type="ChEBI" id="CHEBI:58017"/>
        <note>ligand shared between dimeric partners</note>
    </ligand>
</feature>
<dbReference type="InterPro" id="IPR023031">
    <property type="entry name" value="OPRT"/>
</dbReference>
<comment type="cofactor">
    <cofactor evidence="6">
        <name>Mg(2+)</name>
        <dbReference type="ChEBI" id="CHEBI:18420"/>
    </cofactor>
</comment>
<dbReference type="PANTHER" id="PTHR19278">
    <property type="entry name" value="OROTATE PHOSPHORIBOSYLTRANSFERASE"/>
    <property type="match status" value="1"/>
</dbReference>
<feature type="domain" description="Phosphoribosyltransferase" evidence="7">
    <location>
        <begin position="50"/>
        <end position="158"/>
    </location>
</feature>
<dbReference type="EMBL" id="AP017470">
    <property type="protein sequence ID" value="BBB33341.1"/>
    <property type="molecule type" value="Genomic_DNA"/>
</dbReference>
<evidence type="ECO:0000256" key="3">
    <source>
        <dbReference type="ARBA" id="ARBA00022676"/>
    </source>
</evidence>
<feature type="binding site" evidence="6">
    <location>
        <position position="125"/>
    </location>
    <ligand>
        <name>orotate</name>
        <dbReference type="ChEBI" id="CHEBI:30839"/>
    </ligand>
</feature>
<dbReference type="AlphaFoldDB" id="A0A7R6PS44"/>
<dbReference type="Pfam" id="PF00156">
    <property type="entry name" value="Pribosyltran"/>
    <property type="match status" value="1"/>
</dbReference>
<dbReference type="EC" id="2.4.2.10" evidence="2 6"/>
<dbReference type="UniPathway" id="UPA00070">
    <property type="reaction ID" value="UER00119"/>
</dbReference>
<reference evidence="8 9" key="1">
    <citation type="journal article" date="2012" name="Extremophiles">
        <title>Thermotomaculum hydrothermale gen. nov., sp. nov., a novel heterotrophic thermophile within the phylum Acidobacteria from a deep-sea hydrothermal vent chimney in the Southern Okinawa Trough.</title>
        <authorList>
            <person name="Izumi H."/>
            <person name="Nunoura T."/>
            <person name="Miyazaki M."/>
            <person name="Mino S."/>
            <person name="Toki T."/>
            <person name="Takai K."/>
            <person name="Sako Y."/>
            <person name="Sawabe T."/>
            <person name="Nakagawa S."/>
        </authorList>
    </citation>
    <scope>NUCLEOTIDE SEQUENCE [LARGE SCALE GENOMIC DNA]</scope>
    <source>
        <strain evidence="8 9">AC55</strain>
    </source>
</reference>
<comment type="function">
    <text evidence="6">Catalyzes the transfer of a ribosyl phosphate group from 5-phosphoribose 1-diphosphate to orotate, leading to the formation of orotidine monophosphate (OMP).</text>
</comment>
<keyword evidence="4 6" id="KW-0808">Transferase</keyword>
<keyword evidence="6" id="KW-0460">Magnesium</keyword>
<organism evidence="8 9">
    <name type="scientific">Thermotomaculum hydrothermale</name>
    <dbReference type="NCBI Taxonomy" id="981385"/>
    <lineage>
        <taxon>Bacteria</taxon>
        <taxon>Pseudomonadati</taxon>
        <taxon>Acidobacteriota</taxon>
        <taxon>Holophagae</taxon>
        <taxon>Thermotomaculales</taxon>
        <taxon>Thermotomaculaceae</taxon>
        <taxon>Thermotomaculum</taxon>
    </lineage>
</organism>
<dbReference type="RefSeq" id="WP_201327648.1">
    <property type="nucleotide sequence ID" value="NZ_AP017470.1"/>
</dbReference>
<evidence type="ECO:0000256" key="1">
    <source>
        <dbReference type="ARBA" id="ARBA00004889"/>
    </source>
</evidence>
<dbReference type="InterPro" id="IPR029057">
    <property type="entry name" value="PRTase-like"/>
</dbReference>
<evidence type="ECO:0000313" key="8">
    <source>
        <dbReference type="EMBL" id="BBB33341.1"/>
    </source>
</evidence>
<comment type="catalytic activity">
    <reaction evidence="6">
        <text>orotidine 5'-phosphate + diphosphate = orotate + 5-phospho-alpha-D-ribose 1-diphosphate</text>
        <dbReference type="Rhea" id="RHEA:10380"/>
        <dbReference type="ChEBI" id="CHEBI:30839"/>
        <dbReference type="ChEBI" id="CHEBI:33019"/>
        <dbReference type="ChEBI" id="CHEBI:57538"/>
        <dbReference type="ChEBI" id="CHEBI:58017"/>
        <dbReference type="EC" id="2.4.2.10"/>
    </reaction>
</comment>
<keyword evidence="3 6" id="KW-0328">Glycosyltransferase</keyword>
<evidence type="ECO:0000259" key="7">
    <source>
        <dbReference type="Pfam" id="PF00156"/>
    </source>
</evidence>
<feature type="binding site" evidence="6">
    <location>
        <position position="101"/>
    </location>
    <ligand>
        <name>5-phospho-alpha-D-ribose 1-diphosphate</name>
        <dbReference type="ChEBI" id="CHEBI:58017"/>
        <note>ligand shared between dimeric partners</note>
    </ligand>
</feature>
<dbReference type="CDD" id="cd06223">
    <property type="entry name" value="PRTases_typeI"/>
    <property type="match status" value="1"/>
</dbReference>
<dbReference type="GO" id="GO:0019856">
    <property type="term" value="P:pyrimidine nucleobase biosynthetic process"/>
    <property type="evidence" value="ECO:0007669"/>
    <property type="project" value="TreeGrafter"/>
</dbReference>
<gene>
    <name evidence="6 8" type="primary">pyrE</name>
    <name evidence="8" type="ORF">TTHT_1886</name>
</gene>
<dbReference type="HAMAP" id="MF_01208">
    <property type="entry name" value="PyrE"/>
    <property type="match status" value="1"/>
</dbReference>
<dbReference type="Gene3D" id="3.40.50.2020">
    <property type="match status" value="1"/>
</dbReference>
<keyword evidence="5 6" id="KW-0665">Pyrimidine biosynthesis</keyword>
<name>A0A7R6PS44_9BACT</name>
<comment type="similarity">
    <text evidence="6">Belongs to the purine/pyrimidine phosphoribosyltransferase family. PyrE subfamily.</text>
</comment>
<dbReference type="NCBIfam" id="TIGR00336">
    <property type="entry name" value="pyrE"/>
    <property type="match status" value="1"/>
</dbReference>
<dbReference type="GO" id="GO:0000287">
    <property type="term" value="F:magnesium ion binding"/>
    <property type="evidence" value="ECO:0007669"/>
    <property type="project" value="UniProtKB-UniRule"/>
</dbReference>
<feature type="binding site" description="in other chain" evidence="6">
    <location>
        <begin position="121"/>
        <end position="129"/>
    </location>
    <ligand>
        <name>5-phospho-alpha-D-ribose 1-diphosphate</name>
        <dbReference type="ChEBI" id="CHEBI:58017"/>
        <note>ligand shared between dimeric partners</note>
    </ligand>
</feature>
<dbReference type="PANTHER" id="PTHR19278:SF9">
    <property type="entry name" value="URIDINE 5'-MONOPHOSPHATE SYNTHASE"/>
    <property type="match status" value="1"/>
</dbReference>
<keyword evidence="9" id="KW-1185">Reference proteome</keyword>
<evidence type="ECO:0000256" key="5">
    <source>
        <dbReference type="ARBA" id="ARBA00022975"/>
    </source>
</evidence>
<evidence type="ECO:0000256" key="4">
    <source>
        <dbReference type="ARBA" id="ARBA00022679"/>
    </source>
</evidence>
<comment type="pathway">
    <text evidence="1 6">Pyrimidine metabolism; UMP biosynthesis via de novo pathway; UMP from orotate: step 1/2.</text>
</comment>
<dbReference type="InterPro" id="IPR000836">
    <property type="entry name" value="PRTase_dom"/>
</dbReference>
<accession>A0A7R6PS44</accession>
<proteinExistence type="inferred from homology"/>
<evidence type="ECO:0000313" key="9">
    <source>
        <dbReference type="Proteomes" id="UP000595564"/>
    </source>
</evidence>
<dbReference type="Proteomes" id="UP000595564">
    <property type="component" value="Chromosome"/>
</dbReference>
<feature type="binding site" evidence="6">
    <location>
        <position position="95"/>
    </location>
    <ligand>
        <name>5-phospho-alpha-D-ribose 1-diphosphate</name>
        <dbReference type="ChEBI" id="CHEBI:58017"/>
        <note>ligand shared between dimeric partners</note>
    </ligand>
</feature>
<evidence type="ECO:0000256" key="2">
    <source>
        <dbReference type="ARBA" id="ARBA00011971"/>
    </source>
</evidence>
<evidence type="ECO:0000256" key="6">
    <source>
        <dbReference type="HAMAP-Rule" id="MF_01208"/>
    </source>
</evidence>
<comment type="caution">
    <text evidence="6">Lacks conserved residue(s) required for the propagation of feature annotation.</text>
</comment>